<keyword evidence="2" id="KW-0540">Nuclease</keyword>
<dbReference type="CDD" id="cd00085">
    <property type="entry name" value="HNHc"/>
    <property type="match status" value="1"/>
</dbReference>
<reference evidence="2 3" key="1">
    <citation type="submission" date="2022-11" db="EMBL/GenBank/DDBJ databases">
        <title>Minimal conservation of predation-associated metabolite biosynthetic gene clusters underscores biosynthetic potential of Myxococcota including descriptions for ten novel species: Archangium lansinium sp. nov., Myxococcus landrumus sp. nov., Nannocystis bai.</title>
        <authorList>
            <person name="Ahearne A."/>
            <person name="Stevens C."/>
            <person name="Dowd S."/>
        </authorList>
    </citation>
    <scope>NUCLEOTIDE SEQUENCE [LARGE SCALE GENOMIC DNA]</scope>
    <source>
        <strain evidence="2 3">NCELM</strain>
    </source>
</reference>
<organism evidence="2 3">
    <name type="scientific">Nannocystis radixulma</name>
    <dbReference type="NCBI Taxonomy" id="2995305"/>
    <lineage>
        <taxon>Bacteria</taxon>
        <taxon>Pseudomonadati</taxon>
        <taxon>Myxococcota</taxon>
        <taxon>Polyangia</taxon>
        <taxon>Nannocystales</taxon>
        <taxon>Nannocystaceae</taxon>
        <taxon>Nannocystis</taxon>
    </lineage>
</organism>
<evidence type="ECO:0000259" key="1">
    <source>
        <dbReference type="Pfam" id="PF13391"/>
    </source>
</evidence>
<feature type="domain" description="HNH nuclease" evidence="1">
    <location>
        <begin position="273"/>
        <end position="324"/>
    </location>
</feature>
<sequence length="375" mass="42793">MPLPSDDQIWDRVRSFAERCKGAKLPVFSLRDGVPNFITETTDTKIYRLSEKNRSDGRPSAISRRDVLLLWHHLVSETPRPDVPYFTRALLARALDDLLVVADNDVLLRTGDDARTEPPREHEKLAARAWDFLIKRAGAGQSAFYSELGEAIDRFQRALQPILELIESSCARENTPRLAVLVVDKTTKRPRDGFMIDERQSIDDERARVFAFPWDRVPNPFGYARHGETQQTLAEQLVRGTRQPIDVYRLVLARGQAQVVFRAALFEAYDCACAFCGLAVQECLEGAHIHPWSASTPEDRMNPRNGLLLCANHHRMFDAHRIVVGTDYKITSQTSGTTELRASPLFERLRLPALSRHHPDPRLITLRNERMVRHD</sequence>
<dbReference type="EMBL" id="JAQNDN010000019">
    <property type="protein sequence ID" value="MDC0672066.1"/>
    <property type="molecule type" value="Genomic_DNA"/>
</dbReference>
<keyword evidence="3" id="KW-1185">Reference proteome</keyword>
<dbReference type="GO" id="GO:0004519">
    <property type="term" value="F:endonuclease activity"/>
    <property type="evidence" value="ECO:0007669"/>
    <property type="project" value="UniProtKB-KW"/>
</dbReference>
<keyword evidence="2" id="KW-0255">Endonuclease</keyword>
<gene>
    <name evidence="2" type="ORF">POL58_30245</name>
</gene>
<dbReference type="Pfam" id="PF13391">
    <property type="entry name" value="HNH_2"/>
    <property type="match status" value="1"/>
</dbReference>
<dbReference type="Proteomes" id="UP001217838">
    <property type="component" value="Unassembled WGS sequence"/>
</dbReference>
<dbReference type="InterPro" id="IPR003615">
    <property type="entry name" value="HNH_nuc"/>
</dbReference>
<name>A0ABT5BGF3_9BACT</name>
<dbReference type="RefSeq" id="WP_272003216.1">
    <property type="nucleotide sequence ID" value="NZ_JAQNDN010000019.1"/>
</dbReference>
<protein>
    <submittedName>
        <fullName evidence="2">HNH endonuclease signature motif containing protein</fullName>
    </submittedName>
</protein>
<accession>A0ABT5BGF3</accession>
<comment type="caution">
    <text evidence="2">The sequence shown here is derived from an EMBL/GenBank/DDBJ whole genome shotgun (WGS) entry which is preliminary data.</text>
</comment>
<proteinExistence type="predicted"/>
<keyword evidence="2" id="KW-0378">Hydrolase</keyword>
<evidence type="ECO:0000313" key="3">
    <source>
        <dbReference type="Proteomes" id="UP001217838"/>
    </source>
</evidence>
<evidence type="ECO:0000313" key="2">
    <source>
        <dbReference type="EMBL" id="MDC0672066.1"/>
    </source>
</evidence>